<proteinExistence type="inferred from homology"/>
<dbReference type="GO" id="GO:0080043">
    <property type="term" value="F:quercetin 3-O-glucosyltransferase activity"/>
    <property type="evidence" value="ECO:0007669"/>
    <property type="project" value="TreeGrafter"/>
</dbReference>
<dbReference type="InterPro" id="IPR002213">
    <property type="entry name" value="UDP_glucos_trans"/>
</dbReference>
<dbReference type="FunFam" id="3.40.50.2000:FF:000060">
    <property type="entry name" value="Glycosyltransferase"/>
    <property type="match status" value="1"/>
</dbReference>
<dbReference type="EMBL" id="QPKB01000002">
    <property type="protein sequence ID" value="RWR75339.1"/>
    <property type="molecule type" value="Genomic_DNA"/>
</dbReference>
<dbReference type="SUPFAM" id="SSF53756">
    <property type="entry name" value="UDP-Glycosyltransferase/glycogen phosphorylase"/>
    <property type="match status" value="3"/>
</dbReference>
<reference evidence="3 4" key="1">
    <citation type="journal article" date="2019" name="Nat. Plants">
        <title>Stout camphor tree genome fills gaps in understanding of flowering plant genome evolution.</title>
        <authorList>
            <person name="Chaw S.M."/>
            <person name="Liu Y.C."/>
            <person name="Wu Y.W."/>
            <person name="Wang H.Y."/>
            <person name="Lin C.I."/>
            <person name="Wu C.S."/>
            <person name="Ke H.M."/>
            <person name="Chang L.Y."/>
            <person name="Hsu C.Y."/>
            <person name="Yang H.T."/>
            <person name="Sudianto E."/>
            <person name="Hsu M.H."/>
            <person name="Wu K.P."/>
            <person name="Wang L.N."/>
            <person name="Leebens-Mack J.H."/>
            <person name="Tsai I.J."/>
        </authorList>
    </citation>
    <scope>NUCLEOTIDE SEQUENCE [LARGE SCALE GENOMIC DNA]</scope>
    <source>
        <strain evidence="4">cv. Chaw 1501</strain>
        <tissue evidence="3">Young leaves</tissue>
    </source>
</reference>
<dbReference type="PANTHER" id="PTHR11926">
    <property type="entry name" value="GLUCOSYL/GLUCURONOSYL TRANSFERASES"/>
    <property type="match status" value="1"/>
</dbReference>
<dbReference type="Pfam" id="PF00201">
    <property type="entry name" value="UDPGT"/>
    <property type="match status" value="2"/>
</dbReference>
<evidence type="ECO:0000256" key="2">
    <source>
        <dbReference type="ARBA" id="ARBA00022679"/>
    </source>
</evidence>
<dbReference type="CDD" id="cd03784">
    <property type="entry name" value="GT1_Gtf-like"/>
    <property type="match status" value="2"/>
</dbReference>
<evidence type="ECO:0000313" key="3">
    <source>
        <dbReference type="EMBL" id="RWR75339.1"/>
    </source>
</evidence>
<sequence length="1095" mass="121166">MASSPKAHVVVLPFPFSSHPSALFFLARKLAEWAPDVAFSFFCIAKINVYLLSWPTIPNLRIYDVADGVAEGHASELSMEDQLELFLQATPGNYREAIKRVDEIDKVSYLLSDAFLWFAGHMAEEMGVPWVAFWNGSACSLSAHVNTDLIRQMIGTRPEEVSARLDESLAFIPGCTQFRVRDLPEGIVVGQLDLPLFTTLHQMNQELPRAAAVLVNSIEEMDPTPLLDHLRTVFNKFLLVGPLSLLAPTRPDSESDPHSCLAWLAYVGFGTFFVPPPSELAALAEGLEESRAHFLWSLKDKHRESLPAGFLDRTRGRGLVVPWTPQPMVLGHVAVGAFINHCGYNSVLESIMGGVPIICRPFYGDQRINARVLSHVLGVAVDIKDGVLTKEGAMDALDLLLHREEGKKMRENIGSLQQVVKNAIRETGTMAPSNKAHVAVLAFPFSSHPSALFFLARKLAEWAPDVAFSFFCTPKTNGTLSSWPTLPNLRIYDVGDGLPEGHVSKGRVDDEIEFFLKATPGNYREAVKRVDETEKVSCVVSDAFLWFGREMAEEMGVAWVAFWIAGACALSFHLNTDLIRRTIPQATLQTQPNPQLRLSSGYNLCHLQAIAMAPSNKAHVAVLAFPFSSHPSALFFLARKLSEWAPDVGFSFFCTLKTNGSLSSWPSLPNLRIYDVADGLPEGHVSKGRVDDEIEFFLGATPGNYREAVKRVDEIEKVSCVVSDAFLWFAREMAEEMGVAWVAFWIAGACALSVHLNTDLIRRKIGTRSEEVSARMDESLAFIPGCSQFRVRDLPEGIVFGPLDFSLFKSLHRMSQELPRATAILVNTIEEIDYDPVLDHLRTVLNKCLPVGPLTLLAPTQPDSDSDPHSCLPWLEAGAHDPASVAYVGFGTVIMPPPSELAALAEALEESGVHFLWSLKDNMRESLPAGFLDRTRGRGLVVPWTPQSRVLGHVAVGVFINHCGWNSVLESIAFGVPMIYRPFFADHRINARILSQVLGIAVEVKGGVLTKDGVMDGLDLLLKRKEGKMMRERIGALKLIAKNAVGVWYLVCKVWREDGFLDTDLSQVQGELLLSDKKTKKKKKKKQKTFHNENS</sequence>
<dbReference type="STRING" id="337451.A0A443N9X7"/>
<keyword evidence="4" id="KW-1185">Reference proteome</keyword>
<dbReference type="PANTHER" id="PTHR11926:SF774">
    <property type="entry name" value="UDP-GLYCOSYLTRANSFERASE 85A1-RELATED"/>
    <property type="match status" value="1"/>
</dbReference>
<accession>A0A443N9X7</accession>
<dbReference type="OrthoDB" id="5835829at2759"/>
<protein>
    <submittedName>
        <fullName evidence="3">Anthocyanidin 3-O-glucosyltransferase 7-like protein</fullName>
    </submittedName>
</protein>
<name>A0A443N9X7_9MAGN</name>
<gene>
    <name evidence="3" type="ORF">CKAN_00371500</name>
</gene>
<comment type="similarity">
    <text evidence="1">Belongs to the UDP-glycosyltransferase family.</text>
</comment>
<dbReference type="AlphaFoldDB" id="A0A443N9X7"/>
<dbReference type="Proteomes" id="UP000283530">
    <property type="component" value="Unassembled WGS sequence"/>
</dbReference>
<evidence type="ECO:0000313" key="4">
    <source>
        <dbReference type="Proteomes" id="UP000283530"/>
    </source>
</evidence>
<dbReference type="Gene3D" id="3.40.50.2000">
    <property type="entry name" value="Glycogen Phosphorylase B"/>
    <property type="match status" value="5"/>
</dbReference>
<comment type="caution">
    <text evidence="3">The sequence shown here is derived from an EMBL/GenBank/DDBJ whole genome shotgun (WGS) entry which is preliminary data.</text>
</comment>
<dbReference type="GO" id="GO:0080044">
    <property type="term" value="F:quercetin 7-O-glucosyltransferase activity"/>
    <property type="evidence" value="ECO:0007669"/>
    <property type="project" value="TreeGrafter"/>
</dbReference>
<evidence type="ECO:0000256" key="1">
    <source>
        <dbReference type="ARBA" id="ARBA00009995"/>
    </source>
</evidence>
<keyword evidence="2 3" id="KW-0808">Transferase</keyword>
<organism evidence="3 4">
    <name type="scientific">Cinnamomum micranthum f. kanehirae</name>
    <dbReference type="NCBI Taxonomy" id="337451"/>
    <lineage>
        <taxon>Eukaryota</taxon>
        <taxon>Viridiplantae</taxon>
        <taxon>Streptophyta</taxon>
        <taxon>Embryophyta</taxon>
        <taxon>Tracheophyta</taxon>
        <taxon>Spermatophyta</taxon>
        <taxon>Magnoliopsida</taxon>
        <taxon>Magnoliidae</taxon>
        <taxon>Laurales</taxon>
        <taxon>Lauraceae</taxon>
        <taxon>Cinnamomum</taxon>
    </lineage>
</organism>